<dbReference type="AlphaFoldDB" id="A0A0A1XA30"/>
<protein>
    <submittedName>
        <fullName evidence="2">UPF0102 protein DNO_0639</fullName>
    </submittedName>
</protein>
<gene>
    <name evidence="2" type="primary">DNO_0639</name>
    <name evidence="2" type="ORF">g.6471</name>
</gene>
<sequence length="133" mass="15455">MKIISVLFLAVCIVSAMAMPSKISTTYNDNYPTLKADFKNMNLDNIYLRILIDLDNKIRRCFLSNSFENILTIMQNRCVPPKCDLKKLLWSMYATHENMPFLDEDSWNSNKIKKNFDEIDKTSASFSTLNQLI</sequence>
<reference evidence="2" key="2">
    <citation type="journal article" date="2015" name="Gigascience">
        <title>Reconstructing a comprehensive transcriptome assembly of a white-pupal translocated strain of the pest fruit fly Bactrocera cucurbitae.</title>
        <authorList>
            <person name="Sim S.B."/>
            <person name="Calla B."/>
            <person name="Hall B."/>
            <person name="DeRego T."/>
            <person name="Geib S.M."/>
        </authorList>
    </citation>
    <scope>NUCLEOTIDE SEQUENCE</scope>
</reference>
<keyword evidence="1" id="KW-0732">Signal</keyword>
<evidence type="ECO:0000256" key="1">
    <source>
        <dbReference type="SAM" id="SignalP"/>
    </source>
</evidence>
<organism evidence="2">
    <name type="scientific">Zeugodacus cucurbitae</name>
    <name type="common">Melon fruit fly</name>
    <name type="synonym">Bactrocera cucurbitae</name>
    <dbReference type="NCBI Taxonomy" id="28588"/>
    <lineage>
        <taxon>Eukaryota</taxon>
        <taxon>Metazoa</taxon>
        <taxon>Ecdysozoa</taxon>
        <taxon>Arthropoda</taxon>
        <taxon>Hexapoda</taxon>
        <taxon>Insecta</taxon>
        <taxon>Pterygota</taxon>
        <taxon>Neoptera</taxon>
        <taxon>Endopterygota</taxon>
        <taxon>Diptera</taxon>
        <taxon>Brachycera</taxon>
        <taxon>Muscomorpha</taxon>
        <taxon>Tephritoidea</taxon>
        <taxon>Tephritidae</taxon>
        <taxon>Zeugodacus</taxon>
        <taxon>Zeugodacus</taxon>
    </lineage>
</organism>
<dbReference type="EMBL" id="GBXI01006707">
    <property type="protein sequence ID" value="JAD07585.1"/>
    <property type="molecule type" value="Transcribed_RNA"/>
</dbReference>
<name>A0A0A1XA30_ZEUCU</name>
<reference evidence="2" key="1">
    <citation type="submission" date="2014-11" db="EMBL/GenBank/DDBJ databases">
        <authorList>
            <person name="Geib S."/>
        </authorList>
    </citation>
    <scope>NUCLEOTIDE SEQUENCE</scope>
</reference>
<dbReference type="GeneID" id="105213443"/>
<feature type="chain" id="PRO_5001983482" evidence="1">
    <location>
        <begin position="19"/>
        <end position="133"/>
    </location>
</feature>
<evidence type="ECO:0000313" key="2">
    <source>
        <dbReference type="EMBL" id="JAD07585.1"/>
    </source>
</evidence>
<accession>A0A0A1XA30</accession>
<dbReference type="OrthoDB" id="7914393at2759"/>
<feature type="signal peptide" evidence="1">
    <location>
        <begin position="1"/>
        <end position="18"/>
    </location>
</feature>
<proteinExistence type="predicted"/>